<evidence type="ECO:0000313" key="4">
    <source>
        <dbReference type="EMBL" id="SVA23866.1"/>
    </source>
</evidence>
<evidence type="ECO:0000256" key="3">
    <source>
        <dbReference type="ARBA" id="ARBA00022679"/>
    </source>
</evidence>
<proteinExistence type="inferred from homology"/>
<sequence length="449" mass="50305">MGKSWTPDSWQNLTAAQQPGWEKSDGYSKVISEITNYPPLVFAGEVRALKQQLADAARGDGFLIQGGDCAETFDDFRADSIRDKLKILLQMSVILTYGASCNVVKLGRIAGQFAKPRSSDTETRDGLELPSYRGDAVNDIKFIEKNRKPNPKRLLRTYNQSAATLNLLRAFTTGGFADLNKVHVWNQEFIAQSPQGQRYEKIAKSIDDALTFMKAVGITSDNTAALKLTEFFTSHEALLMGYEHALTRQDSLTEKWYDCSAHFLWIGDRTRQPDGAHVEFLSGVDNPIGIKVGPTIIEDELITLCEKLNPENEWGKLTLITRMGADAIRSKLPPIIKSIKENDQNVLWVCDPMHANTYKTENGFKTRHFNTILEELEHFFAIHRAEGTIPGGVHFELTGDNVTECLGGAREISDEDLNSRYETACDPRLNNEQSLELAFLVTDLLRIGR</sequence>
<reference evidence="4" key="1">
    <citation type="submission" date="2018-05" db="EMBL/GenBank/DDBJ databases">
        <authorList>
            <person name="Lanie J.A."/>
            <person name="Ng W.-L."/>
            <person name="Kazmierczak K.M."/>
            <person name="Andrzejewski T.M."/>
            <person name="Davidsen T.M."/>
            <person name="Wayne K.J."/>
            <person name="Tettelin H."/>
            <person name="Glass J.I."/>
            <person name="Rusch D."/>
            <person name="Podicherti R."/>
            <person name="Tsui H.-C.T."/>
            <person name="Winkler M.E."/>
        </authorList>
    </citation>
    <scope>NUCLEOTIDE SEQUENCE</scope>
</reference>
<organism evidence="4">
    <name type="scientific">marine metagenome</name>
    <dbReference type="NCBI Taxonomy" id="408172"/>
    <lineage>
        <taxon>unclassified sequences</taxon>
        <taxon>metagenomes</taxon>
        <taxon>ecological metagenomes</taxon>
    </lineage>
</organism>
<dbReference type="PANTHER" id="PTHR21337:SF0">
    <property type="entry name" value="PHOSPHO-2-DEHYDRO-3-DEOXYHEPTONATE ALDOLASE"/>
    <property type="match status" value="1"/>
</dbReference>
<evidence type="ECO:0000256" key="1">
    <source>
        <dbReference type="ARBA" id="ARBA00008911"/>
    </source>
</evidence>
<comment type="similarity">
    <text evidence="1">Belongs to the class-II DAHP synthase family.</text>
</comment>
<name>A0A381U6L9_9ZZZZ</name>
<dbReference type="InterPro" id="IPR002480">
    <property type="entry name" value="DAHP_synth_2"/>
</dbReference>
<protein>
    <recommendedName>
        <fullName evidence="2">3-deoxy-7-phosphoheptulonate synthase</fullName>
        <ecNumber evidence="2">2.5.1.54</ecNumber>
    </recommendedName>
</protein>
<dbReference type="InterPro" id="IPR013785">
    <property type="entry name" value="Aldolase_TIM"/>
</dbReference>
<dbReference type="EC" id="2.5.1.54" evidence="2"/>
<accession>A0A381U6L9</accession>
<evidence type="ECO:0000256" key="2">
    <source>
        <dbReference type="ARBA" id="ARBA00012694"/>
    </source>
</evidence>
<dbReference type="PANTHER" id="PTHR21337">
    <property type="entry name" value="PHOSPHO-2-DEHYDRO-3-DEOXYHEPTONATE ALDOLASE 1, 2"/>
    <property type="match status" value="1"/>
</dbReference>
<dbReference type="EMBL" id="UINC01005840">
    <property type="protein sequence ID" value="SVA23866.1"/>
    <property type="molecule type" value="Genomic_DNA"/>
</dbReference>
<dbReference type="AlphaFoldDB" id="A0A381U6L9"/>
<gene>
    <name evidence="4" type="ORF">METZ01_LOCUS76720</name>
</gene>
<dbReference type="SUPFAM" id="SSF51569">
    <property type="entry name" value="Aldolase"/>
    <property type="match status" value="1"/>
</dbReference>
<dbReference type="GO" id="GO:0003849">
    <property type="term" value="F:3-deoxy-7-phosphoheptulonate synthase activity"/>
    <property type="evidence" value="ECO:0007669"/>
    <property type="project" value="UniProtKB-EC"/>
</dbReference>
<dbReference type="Pfam" id="PF01474">
    <property type="entry name" value="DAHP_synth_2"/>
    <property type="match status" value="1"/>
</dbReference>
<keyword evidence="3" id="KW-0808">Transferase</keyword>
<dbReference type="NCBIfam" id="TIGR01358">
    <property type="entry name" value="DAHP_synth_II"/>
    <property type="match status" value="1"/>
</dbReference>
<dbReference type="GO" id="GO:0009073">
    <property type="term" value="P:aromatic amino acid family biosynthetic process"/>
    <property type="evidence" value="ECO:0007669"/>
    <property type="project" value="InterPro"/>
</dbReference>
<dbReference type="Gene3D" id="3.20.20.70">
    <property type="entry name" value="Aldolase class I"/>
    <property type="match status" value="1"/>
</dbReference>